<keyword evidence="9" id="KW-1185">Reference proteome</keyword>
<keyword evidence="7" id="KW-0690">Ribosome biogenesis</keyword>
<keyword evidence="7" id="KW-0698">rRNA processing</keyword>
<evidence type="ECO:0000313" key="8">
    <source>
        <dbReference type="EMBL" id="MER5171328.1"/>
    </source>
</evidence>
<evidence type="ECO:0000256" key="7">
    <source>
        <dbReference type="HAMAP-Rule" id="MF_00009"/>
    </source>
</evidence>
<keyword evidence="3 7" id="KW-0479">Metal-binding</keyword>
<comment type="similarity">
    <text evidence="1 7">Belongs to the endoribonuclease YbeY family.</text>
</comment>
<dbReference type="InterPro" id="IPR002036">
    <property type="entry name" value="YbeY"/>
</dbReference>
<dbReference type="NCBIfam" id="TIGR00043">
    <property type="entry name" value="rRNA maturation RNase YbeY"/>
    <property type="match status" value="1"/>
</dbReference>
<dbReference type="Pfam" id="PF02130">
    <property type="entry name" value="YbeY"/>
    <property type="match status" value="1"/>
</dbReference>
<evidence type="ECO:0000256" key="5">
    <source>
        <dbReference type="ARBA" id="ARBA00022801"/>
    </source>
</evidence>
<feature type="binding site" evidence="7">
    <location>
        <position position="128"/>
    </location>
    <ligand>
        <name>Zn(2+)</name>
        <dbReference type="ChEBI" id="CHEBI:29105"/>
        <note>catalytic</note>
    </ligand>
</feature>
<gene>
    <name evidence="7 8" type="primary">ybeY</name>
    <name evidence="8" type="ORF">VSX56_06005</name>
</gene>
<evidence type="ECO:0000256" key="2">
    <source>
        <dbReference type="ARBA" id="ARBA00022722"/>
    </source>
</evidence>
<keyword evidence="4 7" id="KW-0255">Endonuclease</keyword>
<reference evidence="8 9" key="1">
    <citation type="submission" date="2024-06" db="EMBL/GenBank/DDBJ databases">
        <title>Thioclava kandeliae sp. nov. from a rhizosphere soil sample of Kandelia candel in a mangrove.</title>
        <authorList>
            <person name="Mu T."/>
        </authorList>
    </citation>
    <scope>NUCLEOTIDE SEQUENCE [LARGE SCALE GENOMIC DNA]</scope>
    <source>
        <strain evidence="8 9">CPCC 100088</strain>
    </source>
</reference>
<evidence type="ECO:0000256" key="6">
    <source>
        <dbReference type="ARBA" id="ARBA00022833"/>
    </source>
</evidence>
<dbReference type="PANTHER" id="PTHR46986">
    <property type="entry name" value="ENDORIBONUCLEASE YBEY, CHLOROPLASTIC"/>
    <property type="match status" value="1"/>
</dbReference>
<dbReference type="RefSeq" id="WP_339114994.1">
    <property type="nucleotide sequence ID" value="NZ_JAYWLC010000003.1"/>
</dbReference>
<dbReference type="Proteomes" id="UP001438953">
    <property type="component" value="Unassembled WGS sequence"/>
</dbReference>
<evidence type="ECO:0000256" key="1">
    <source>
        <dbReference type="ARBA" id="ARBA00010875"/>
    </source>
</evidence>
<comment type="function">
    <text evidence="7">Single strand-specific metallo-endoribonuclease involved in late-stage 70S ribosome quality control and in maturation of the 3' terminus of the 16S rRNA.</text>
</comment>
<dbReference type="PROSITE" id="PS01306">
    <property type="entry name" value="UPF0054"/>
    <property type="match status" value="1"/>
</dbReference>
<keyword evidence="7" id="KW-0963">Cytoplasm</keyword>
<comment type="subcellular location">
    <subcellularLocation>
        <location evidence="7">Cytoplasm</location>
    </subcellularLocation>
</comment>
<comment type="caution">
    <text evidence="8">The sequence shown here is derived from an EMBL/GenBank/DDBJ whole genome shotgun (WGS) entry which is preliminary data.</text>
</comment>
<dbReference type="SUPFAM" id="SSF55486">
    <property type="entry name" value="Metalloproteases ('zincins'), catalytic domain"/>
    <property type="match status" value="1"/>
</dbReference>
<keyword evidence="6 7" id="KW-0862">Zinc</keyword>
<keyword evidence="5 7" id="KW-0378">Hydrolase</keyword>
<feature type="binding site" evidence="7">
    <location>
        <position position="132"/>
    </location>
    <ligand>
        <name>Zn(2+)</name>
        <dbReference type="ChEBI" id="CHEBI:29105"/>
        <note>catalytic</note>
    </ligand>
</feature>
<dbReference type="PANTHER" id="PTHR46986:SF1">
    <property type="entry name" value="ENDORIBONUCLEASE YBEY, CHLOROPLASTIC"/>
    <property type="match status" value="1"/>
</dbReference>
<comment type="cofactor">
    <cofactor evidence="7">
        <name>Zn(2+)</name>
        <dbReference type="ChEBI" id="CHEBI:29105"/>
    </cofactor>
    <text evidence="7">Binds 1 zinc ion.</text>
</comment>
<organism evidence="8 9">
    <name type="scientific">Thioclava kandeliae</name>
    <dbReference type="NCBI Taxonomy" id="3070818"/>
    <lineage>
        <taxon>Bacteria</taxon>
        <taxon>Pseudomonadati</taxon>
        <taxon>Pseudomonadota</taxon>
        <taxon>Alphaproteobacteria</taxon>
        <taxon>Rhodobacterales</taxon>
        <taxon>Paracoccaceae</taxon>
        <taxon>Thioclava</taxon>
    </lineage>
</organism>
<evidence type="ECO:0000256" key="3">
    <source>
        <dbReference type="ARBA" id="ARBA00022723"/>
    </source>
</evidence>
<dbReference type="HAMAP" id="MF_00009">
    <property type="entry name" value="Endoribonucl_YbeY"/>
    <property type="match status" value="1"/>
</dbReference>
<dbReference type="InterPro" id="IPR020549">
    <property type="entry name" value="YbeY_CS"/>
</dbReference>
<name>A0ABV1SEJ4_9RHOB</name>
<sequence length="166" mass="18360">MQIDIDIDDSRWADLELEALCKTAGALVCEALGLEADLCELSVLGCDDARIRELNAEFREKDKATNVLSWPAEERGAEEDGEVPALPEPDMFGAITLGDLALAYETCIREATEQQKSAKDHILHLIIHGILHLLGYDHVRDGDAGLMEALEIRILEKQGIANPYDY</sequence>
<accession>A0ABV1SEJ4</accession>
<dbReference type="Gene3D" id="3.40.390.30">
    <property type="entry name" value="Metalloproteases ('zincins'), catalytic domain"/>
    <property type="match status" value="1"/>
</dbReference>
<evidence type="ECO:0000313" key="9">
    <source>
        <dbReference type="Proteomes" id="UP001438953"/>
    </source>
</evidence>
<dbReference type="EMBL" id="JAYWLC010000003">
    <property type="protein sequence ID" value="MER5171328.1"/>
    <property type="molecule type" value="Genomic_DNA"/>
</dbReference>
<keyword evidence="2 7" id="KW-0540">Nuclease</keyword>
<feature type="binding site" evidence="7">
    <location>
        <position position="138"/>
    </location>
    <ligand>
        <name>Zn(2+)</name>
        <dbReference type="ChEBI" id="CHEBI:29105"/>
        <note>catalytic</note>
    </ligand>
</feature>
<proteinExistence type="inferred from homology"/>
<dbReference type="EC" id="3.1.-.-" evidence="7"/>
<evidence type="ECO:0000256" key="4">
    <source>
        <dbReference type="ARBA" id="ARBA00022759"/>
    </source>
</evidence>
<dbReference type="InterPro" id="IPR023091">
    <property type="entry name" value="MetalPrtase_cat_dom_sf_prd"/>
</dbReference>
<protein>
    <recommendedName>
        <fullName evidence="7">Endoribonuclease YbeY</fullName>
        <ecNumber evidence="7">3.1.-.-</ecNumber>
    </recommendedName>
</protein>